<dbReference type="OrthoDB" id="9806864at2"/>
<organism evidence="5 6">
    <name type="scientific">Siphonobacter curvatus</name>
    <dbReference type="NCBI Taxonomy" id="2094562"/>
    <lineage>
        <taxon>Bacteria</taxon>
        <taxon>Pseudomonadati</taxon>
        <taxon>Bacteroidota</taxon>
        <taxon>Cytophagia</taxon>
        <taxon>Cytophagales</taxon>
        <taxon>Cytophagaceae</taxon>
        <taxon>Siphonobacter</taxon>
    </lineage>
</organism>
<keyword evidence="6" id="KW-1185">Reference proteome</keyword>
<proteinExistence type="predicted"/>
<dbReference type="SUPFAM" id="SSF46785">
    <property type="entry name" value="Winged helix' DNA-binding domain"/>
    <property type="match status" value="1"/>
</dbReference>
<keyword evidence="1" id="KW-0805">Transcription regulation</keyword>
<dbReference type="InterPro" id="IPR036388">
    <property type="entry name" value="WH-like_DNA-bd_sf"/>
</dbReference>
<keyword evidence="3" id="KW-0804">Transcription</keyword>
<dbReference type="EMBL" id="PTRA01000004">
    <property type="protein sequence ID" value="PQA55717.1"/>
    <property type="molecule type" value="Genomic_DNA"/>
</dbReference>
<dbReference type="AlphaFoldDB" id="A0A2S7IIN1"/>
<dbReference type="PROSITE" id="PS50995">
    <property type="entry name" value="HTH_MARR_2"/>
    <property type="match status" value="1"/>
</dbReference>
<keyword evidence="2" id="KW-0238">DNA-binding</keyword>
<evidence type="ECO:0000313" key="5">
    <source>
        <dbReference type="EMBL" id="PQA55717.1"/>
    </source>
</evidence>
<dbReference type="Proteomes" id="UP000239590">
    <property type="component" value="Unassembled WGS sequence"/>
</dbReference>
<evidence type="ECO:0000256" key="3">
    <source>
        <dbReference type="ARBA" id="ARBA00023163"/>
    </source>
</evidence>
<dbReference type="PANTHER" id="PTHR33164:SF64">
    <property type="entry name" value="TRANSCRIPTIONAL REGULATOR SLYA"/>
    <property type="match status" value="1"/>
</dbReference>
<dbReference type="PRINTS" id="PR00598">
    <property type="entry name" value="HTHMARR"/>
</dbReference>
<dbReference type="GO" id="GO:0006950">
    <property type="term" value="P:response to stress"/>
    <property type="evidence" value="ECO:0007669"/>
    <property type="project" value="TreeGrafter"/>
</dbReference>
<dbReference type="Gene3D" id="1.10.10.10">
    <property type="entry name" value="Winged helix-like DNA-binding domain superfamily/Winged helix DNA-binding domain"/>
    <property type="match status" value="1"/>
</dbReference>
<comment type="caution">
    <text evidence="5">The sequence shown here is derived from an EMBL/GenBank/DDBJ whole genome shotgun (WGS) entry which is preliminary data.</text>
</comment>
<gene>
    <name evidence="5" type="ORF">C5O19_20125</name>
</gene>
<protein>
    <submittedName>
        <fullName evidence="5">MarR family transcriptional regulator</fullName>
    </submittedName>
</protein>
<name>A0A2S7IIN1_9BACT</name>
<dbReference type="InterPro" id="IPR036390">
    <property type="entry name" value="WH_DNA-bd_sf"/>
</dbReference>
<feature type="domain" description="HTH marR-type" evidence="4">
    <location>
        <begin position="16"/>
        <end position="154"/>
    </location>
</feature>
<dbReference type="PANTHER" id="PTHR33164">
    <property type="entry name" value="TRANSCRIPTIONAL REGULATOR, MARR FAMILY"/>
    <property type="match status" value="1"/>
</dbReference>
<dbReference type="SMART" id="SM00347">
    <property type="entry name" value="HTH_MARR"/>
    <property type="match status" value="1"/>
</dbReference>
<evidence type="ECO:0000256" key="2">
    <source>
        <dbReference type="ARBA" id="ARBA00023125"/>
    </source>
</evidence>
<accession>A0A2S7IIN1</accession>
<dbReference type="GO" id="GO:0003700">
    <property type="term" value="F:DNA-binding transcription factor activity"/>
    <property type="evidence" value="ECO:0007669"/>
    <property type="project" value="InterPro"/>
</dbReference>
<evidence type="ECO:0000259" key="4">
    <source>
        <dbReference type="PROSITE" id="PS50995"/>
    </source>
</evidence>
<evidence type="ECO:0000313" key="6">
    <source>
        <dbReference type="Proteomes" id="UP000239590"/>
    </source>
</evidence>
<sequence length="154" mass="18016">MENETHVSINTFSMSEDSNGFLLWKVSNLWQRELKNHLDPFGLTHCQFSLLASVYWNNQFKEQVTQVDLSEHTRIDPMTTSTVVRTLEKKGFISRTEHTTDTRAKALELTPKGKDTLEKAIQSVEAFEEQFFNLFKDKNEDLRQTLQLLLNYSR</sequence>
<dbReference type="GO" id="GO:0003677">
    <property type="term" value="F:DNA binding"/>
    <property type="evidence" value="ECO:0007669"/>
    <property type="project" value="UniProtKB-KW"/>
</dbReference>
<reference evidence="6" key="1">
    <citation type="submission" date="2018-02" db="EMBL/GenBank/DDBJ databases">
        <title>Genome sequencing of Solimonas sp. HR-BB.</title>
        <authorList>
            <person name="Lee Y."/>
            <person name="Jeon C.O."/>
        </authorList>
    </citation>
    <scope>NUCLEOTIDE SEQUENCE [LARGE SCALE GENOMIC DNA]</scope>
    <source>
        <strain evidence="6">HR-U</strain>
    </source>
</reference>
<dbReference type="InterPro" id="IPR000835">
    <property type="entry name" value="HTH_MarR-typ"/>
</dbReference>
<dbReference type="InterPro" id="IPR039422">
    <property type="entry name" value="MarR/SlyA-like"/>
</dbReference>
<dbReference type="RefSeq" id="WP_104715175.1">
    <property type="nucleotide sequence ID" value="NZ_PTRA01000004.1"/>
</dbReference>
<dbReference type="Pfam" id="PF01047">
    <property type="entry name" value="MarR"/>
    <property type="match status" value="1"/>
</dbReference>
<evidence type="ECO:0000256" key="1">
    <source>
        <dbReference type="ARBA" id="ARBA00023015"/>
    </source>
</evidence>